<evidence type="ECO:0000256" key="7">
    <source>
        <dbReference type="ARBA" id="ARBA00022862"/>
    </source>
</evidence>
<feature type="compositionally biased region" description="Gly residues" evidence="19">
    <location>
        <begin position="1485"/>
        <end position="1531"/>
    </location>
</feature>
<keyword evidence="3" id="KW-0575">Peroxidase</keyword>
<organism evidence="22">
    <name type="scientific">Notodromas monacha</name>
    <dbReference type="NCBI Taxonomy" id="399045"/>
    <lineage>
        <taxon>Eukaryota</taxon>
        <taxon>Metazoa</taxon>
        <taxon>Ecdysozoa</taxon>
        <taxon>Arthropoda</taxon>
        <taxon>Crustacea</taxon>
        <taxon>Oligostraca</taxon>
        <taxon>Ostracoda</taxon>
        <taxon>Podocopa</taxon>
        <taxon>Podocopida</taxon>
        <taxon>Cypridocopina</taxon>
        <taxon>Cypridoidea</taxon>
        <taxon>Cyprididae</taxon>
        <taxon>Notodromas</taxon>
    </lineage>
</organism>
<dbReference type="GO" id="GO:0003723">
    <property type="term" value="F:RNA binding"/>
    <property type="evidence" value="ECO:0007669"/>
    <property type="project" value="UniProtKB-UniRule"/>
</dbReference>
<dbReference type="SUPFAM" id="SSF51445">
    <property type="entry name" value="(Trans)glycosidases"/>
    <property type="match status" value="1"/>
</dbReference>
<comment type="catalytic activity">
    <reaction evidence="15">
        <text>a hydroperoxide + [thioredoxin]-dithiol = an alcohol + [thioredoxin]-disulfide + H2O</text>
        <dbReference type="Rhea" id="RHEA:62620"/>
        <dbReference type="Rhea" id="RHEA-COMP:10698"/>
        <dbReference type="Rhea" id="RHEA-COMP:10700"/>
        <dbReference type="ChEBI" id="CHEBI:15377"/>
        <dbReference type="ChEBI" id="CHEBI:29950"/>
        <dbReference type="ChEBI" id="CHEBI:30879"/>
        <dbReference type="ChEBI" id="CHEBI:35924"/>
        <dbReference type="ChEBI" id="CHEBI:50058"/>
        <dbReference type="EC" id="1.11.1.24"/>
    </reaction>
</comment>
<dbReference type="InterPro" id="IPR031330">
    <property type="entry name" value="Gly_Hdrlase_35_cat"/>
</dbReference>
<keyword evidence="8 16" id="KW-0694">RNA-binding</keyword>
<dbReference type="PRINTS" id="PR00742">
    <property type="entry name" value="GLHYDRLASE35"/>
</dbReference>
<dbReference type="FunFam" id="3.40.30.10:FF:000003">
    <property type="entry name" value="Peroxiredoxin 1"/>
    <property type="match status" value="1"/>
</dbReference>
<evidence type="ECO:0000259" key="20">
    <source>
        <dbReference type="PROSITE" id="PS50102"/>
    </source>
</evidence>
<keyword evidence="12" id="KW-0325">Glycoprotein</keyword>
<evidence type="ECO:0000259" key="21">
    <source>
        <dbReference type="PROSITE" id="PS51352"/>
    </source>
</evidence>
<evidence type="ECO:0000256" key="15">
    <source>
        <dbReference type="ARBA" id="ARBA00049091"/>
    </source>
</evidence>
<evidence type="ECO:0000313" key="22">
    <source>
        <dbReference type="EMBL" id="CAD7278183.1"/>
    </source>
</evidence>
<dbReference type="CDD" id="cd02440">
    <property type="entry name" value="AdoMet_MTases"/>
    <property type="match status" value="1"/>
</dbReference>
<evidence type="ECO:0000256" key="18">
    <source>
        <dbReference type="RuleBase" id="RU003679"/>
    </source>
</evidence>
<feature type="domain" description="RRM" evidence="20">
    <location>
        <begin position="1156"/>
        <end position="1239"/>
    </location>
</feature>
<dbReference type="Gene3D" id="3.40.30.10">
    <property type="entry name" value="Glutaredoxin"/>
    <property type="match status" value="1"/>
</dbReference>
<dbReference type="GO" id="GO:0008757">
    <property type="term" value="F:S-adenosylmethionine-dependent methyltransferase activity"/>
    <property type="evidence" value="ECO:0007669"/>
    <property type="project" value="InterPro"/>
</dbReference>
<dbReference type="Gene3D" id="3.20.20.80">
    <property type="entry name" value="Glycosidases"/>
    <property type="match status" value="1"/>
</dbReference>
<dbReference type="InterPro" id="IPR012677">
    <property type="entry name" value="Nucleotide-bd_a/b_plait_sf"/>
</dbReference>
<dbReference type="SUPFAM" id="SSF52833">
    <property type="entry name" value="Thioredoxin-like"/>
    <property type="match status" value="1"/>
</dbReference>
<dbReference type="InterPro" id="IPR048913">
    <property type="entry name" value="BetaGal_gal-bd"/>
</dbReference>
<feature type="region of interest" description="Disordered" evidence="19">
    <location>
        <begin position="1325"/>
        <end position="1552"/>
    </location>
</feature>
<keyword evidence="5" id="KW-0677">Repeat</keyword>
<reference evidence="22" key="1">
    <citation type="submission" date="2020-11" db="EMBL/GenBank/DDBJ databases">
        <authorList>
            <person name="Tran Van P."/>
        </authorList>
    </citation>
    <scope>NUCLEOTIDE SEQUENCE</scope>
</reference>
<evidence type="ECO:0000256" key="17">
    <source>
        <dbReference type="RuleBase" id="RU000675"/>
    </source>
</evidence>
<evidence type="ECO:0000256" key="10">
    <source>
        <dbReference type="ARBA" id="ARBA00023004"/>
    </source>
</evidence>
<dbReference type="InterPro" id="IPR036249">
    <property type="entry name" value="Thioredoxin-like_sf"/>
</dbReference>
<dbReference type="GO" id="GO:0004565">
    <property type="term" value="F:beta-galactosidase activity"/>
    <property type="evidence" value="ECO:0007669"/>
    <property type="project" value="UniProtKB-EC"/>
</dbReference>
<dbReference type="CDD" id="cd03015">
    <property type="entry name" value="PRX_Typ2cys"/>
    <property type="match status" value="1"/>
</dbReference>
<dbReference type="Gene3D" id="2.60.120.260">
    <property type="entry name" value="Galactose-binding domain-like"/>
    <property type="match status" value="2"/>
</dbReference>
<keyword evidence="11" id="KW-1015">Disulfide bond</keyword>
<dbReference type="FunFam" id="3.30.70.330:FF:000040">
    <property type="entry name" value="Heterogeneous nuclear ribonucleoprotein A2/B1"/>
    <property type="match status" value="1"/>
</dbReference>
<dbReference type="EMBL" id="OA883179">
    <property type="protein sequence ID" value="CAD7278183.1"/>
    <property type="molecule type" value="Genomic_DNA"/>
</dbReference>
<evidence type="ECO:0000313" key="23">
    <source>
        <dbReference type="Proteomes" id="UP000678499"/>
    </source>
</evidence>
<proteinExistence type="inferred from homology"/>
<name>A0A7R9BQA9_9CRUS</name>
<gene>
    <name evidence="22" type="ORF">NMOB1V02_LOCUS5894</name>
</gene>
<comment type="similarity">
    <text evidence="1">Belongs to the peroxiredoxin family. AhpC/Prx1 subfamily.</text>
</comment>
<dbReference type="Pfam" id="PF21317">
    <property type="entry name" value="BetaGal_ABD_1"/>
    <property type="match status" value="1"/>
</dbReference>
<dbReference type="InterPro" id="IPR048912">
    <property type="entry name" value="BetaGal1-like_ABD1"/>
</dbReference>
<evidence type="ECO:0000256" key="4">
    <source>
        <dbReference type="ARBA" id="ARBA00022729"/>
    </source>
</evidence>
<dbReference type="InterPro" id="IPR000866">
    <property type="entry name" value="AhpC/TSA"/>
</dbReference>
<dbReference type="CDD" id="cd12578">
    <property type="entry name" value="RRM1_hnRNPA_like"/>
    <property type="match status" value="1"/>
</dbReference>
<dbReference type="SUPFAM" id="SSF53335">
    <property type="entry name" value="S-adenosyl-L-methionine-dependent methyltransferases"/>
    <property type="match status" value="1"/>
</dbReference>
<dbReference type="FunFam" id="3.20.20.80:FF:000017">
    <property type="entry name" value="Beta-galactosidase"/>
    <property type="match status" value="1"/>
</dbReference>
<dbReference type="InterPro" id="IPR013766">
    <property type="entry name" value="Thioredoxin_domain"/>
</dbReference>
<evidence type="ECO:0000256" key="11">
    <source>
        <dbReference type="ARBA" id="ARBA00023157"/>
    </source>
</evidence>
<dbReference type="PROSITE" id="PS50102">
    <property type="entry name" value="RRM"/>
    <property type="match status" value="2"/>
</dbReference>
<dbReference type="EC" id="3.2.1.23" evidence="17"/>
<dbReference type="SMART" id="SM00360">
    <property type="entry name" value="RRM"/>
    <property type="match status" value="2"/>
</dbReference>
<dbReference type="InterPro" id="IPR013216">
    <property type="entry name" value="Methyltransf_11"/>
</dbReference>
<evidence type="ECO:0000256" key="8">
    <source>
        <dbReference type="ARBA" id="ARBA00022884"/>
    </source>
</evidence>
<dbReference type="InterPro" id="IPR019801">
    <property type="entry name" value="Glyco_hydro_35_CS"/>
</dbReference>
<dbReference type="InterPro" id="IPR029063">
    <property type="entry name" value="SAM-dependent_MTases_sf"/>
</dbReference>
<feature type="compositionally biased region" description="Gly residues" evidence="19">
    <location>
        <begin position="1449"/>
        <end position="1476"/>
    </location>
</feature>
<evidence type="ECO:0000256" key="12">
    <source>
        <dbReference type="ARBA" id="ARBA00023180"/>
    </source>
</evidence>
<evidence type="ECO:0000256" key="19">
    <source>
        <dbReference type="SAM" id="MobiDB-lite"/>
    </source>
</evidence>
<accession>A0A7R9BQA9</accession>
<dbReference type="PANTHER" id="PTHR23421">
    <property type="entry name" value="BETA-GALACTOSIDASE RELATED"/>
    <property type="match status" value="1"/>
</dbReference>
<dbReference type="Pfam" id="PF00578">
    <property type="entry name" value="AhpC-TSA"/>
    <property type="match status" value="1"/>
</dbReference>
<dbReference type="Pfam" id="PF21467">
    <property type="entry name" value="BetaGal_gal-bd"/>
    <property type="match status" value="1"/>
</dbReference>
<keyword evidence="23" id="KW-1185">Reference proteome</keyword>
<keyword evidence="4" id="KW-0732">Signal</keyword>
<evidence type="ECO:0000256" key="1">
    <source>
        <dbReference type="ARBA" id="ARBA00009796"/>
    </source>
</evidence>
<dbReference type="EMBL" id="CAJPEX010001142">
    <property type="protein sequence ID" value="CAG0918335.1"/>
    <property type="molecule type" value="Genomic_DNA"/>
</dbReference>
<dbReference type="InterPro" id="IPR000504">
    <property type="entry name" value="RRM_dom"/>
</dbReference>
<dbReference type="InterPro" id="IPR019479">
    <property type="entry name" value="Peroxiredoxin_C"/>
</dbReference>
<feature type="compositionally biased region" description="Gly residues" evidence="19">
    <location>
        <begin position="1409"/>
        <end position="1442"/>
    </location>
</feature>
<evidence type="ECO:0000256" key="6">
    <source>
        <dbReference type="ARBA" id="ARBA00022801"/>
    </source>
</evidence>
<evidence type="ECO:0000256" key="16">
    <source>
        <dbReference type="PROSITE-ProRule" id="PRU00176"/>
    </source>
</evidence>
<keyword evidence="7" id="KW-0049">Antioxidant</keyword>
<evidence type="ECO:0000256" key="5">
    <source>
        <dbReference type="ARBA" id="ARBA00022737"/>
    </source>
</evidence>
<dbReference type="GO" id="GO:0098687">
    <property type="term" value="C:chromosomal region"/>
    <property type="evidence" value="ECO:0007669"/>
    <property type="project" value="UniProtKB-ARBA"/>
</dbReference>
<feature type="compositionally biased region" description="Gly residues" evidence="19">
    <location>
        <begin position="1346"/>
        <end position="1401"/>
    </location>
</feature>
<keyword evidence="9" id="KW-0560">Oxidoreductase</keyword>
<protein>
    <recommendedName>
        <fullName evidence="17">Beta-galactosidase</fullName>
        <ecNumber evidence="17">3.2.1.23</ecNumber>
    </recommendedName>
</protein>
<dbReference type="Pfam" id="PF08241">
    <property type="entry name" value="Methyltransf_11"/>
    <property type="match status" value="1"/>
</dbReference>
<evidence type="ECO:0000256" key="14">
    <source>
        <dbReference type="ARBA" id="ARBA00023295"/>
    </source>
</evidence>
<dbReference type="GO" id="GO:0042744">
    <property type="term" value="P:hydrogen peroxide catabolic process"/>
    <property type="evidence" value="ECO:0007669"/>
    <property type="project" value="UniProtKB-ARBA"/>
</dbReference>
<dbReference type="SUPFAM" id="SSF49785">
    <property type="entry name" value="Galactose-binding domain-like"/>
    <property type="match status" value="1"/>
</dbReference>
<keyword evidence="6 17" id="KW-0378">Hydrolase</keyword>
<keyword evidence="13" id="KW-0676">Redox-active center</keyword>
<sequence length="1552" mass="169868">MTKARVLLKIVKYTSVATVTAVTGAVLLKPELKTDFQTYVFAKDLCAYNEAVSPLKLKHFTALRSIKSHNGELRGKGKIRLVEVGSGPGANIQFYPTNALVTGIDPAPQFEKYFRNAVDKRGCELERYIIGKGEDLSSIPDDSVDIVVTTMVMCHAEDPTKFLSEIKRILCPGGKYFFWEHVESFEPSPQNREIHKHKGNFIEYLQFLLFEICFGWEIHNRGGKVSFEDVSMEETLIRNAGFAAVRMESFDLTELKEEHWKNMKFFVRGESVWGPKITQRAPDFRGMAVVDGEFKEIQLTDYEGKWLVLFFYPLDFTFVCPTEIIAFSDQVSEFDKLNCSVVGVSVDSHYSHYAWINMPRKEGGLGGLKYPLLSDLSKNVARAYGVLLEDAGVALRGLFIIDPKGNLRQITVNDLPVGRSVDETLRLVKAFQFVEKHGEVCPANWKPDSPTIKPDPEKSKQYFGKISVCLFLMLRVLVFAAAYLAFGSASLIYRQDYSDHEVVYREDDQYIDRIVEPVKLESNAKFYVDYEAGHFVKDGKPFRYISGSLHYSRVPNQYWRDRLTRFSAMGLDAVQTLVPWNFHEPWKGQFDFSGDRDLISFLRTAQSEGLLVLLRIGPYICAEWELGGLPAWLLMENPSMKLRSNAEDYMTHVRDYWGVLLPKIVPMLYQNGGPVIMVQIENEYGSYPSAEPVHSKALYDLASIYLGPDVVYYTTDGNSKSYFTRGAIKGTLTTVDFAPVDDPSKAFADLRNEGFNGPFVNSELYTGWFQHWGEEFQRFSPDTLASRLNKYLNDSTSFSVSMYMFLGGTTFGFFPGANMAGTLYQSDPNSYDYDSPLTENGGCGIKCHKLREVLLKYSNRVDVPDLPANVSIAKHGLIQMDFMGQLVSVKNQVTHSSKNSLHPLTFEELRQDYGFVLYQTFVLKDVMNATLTTKGLADEGIVMVNGVRVGILSRTRGIFTIDGLVVKYGQILSILVHNMGRVNYGGGMNDLKGVKEVRLDDVLLTDWSMYSIPLNSSEALKLSPGLKGDFQMPGIFLARFKIPKTADPVTGYPKDTYLRTTSFSRGVAFLNGINLGRYWNDFGPVNTLYVPGIFLKAAENELMIFELDHADCSFEVPQRCAVEFLDHPVFIMDAKEENLDNSEMDDNVGSEPEQMRKLFIGGLNWRTTDESLKAFYEKWGKIVDVVVMKDPNTRRSRGFGFVTYSEASMVDEAMKNRPHRIDSRTVEPKRAVRREENGRADANMTVKKLFVGGLREDVTEEQLREHFSRFGTVVSAVHVTEKGTSKKRGFGFVEFDDYDSVDKACFSMIEQEHVIAGKRVDVKKAVSKEDMAKRSSRGGDMDGPGPWSGGGGGGGKWGGGGGGGGGGWGGPRGGSGGYGGGREGGGGGGRSWGGGGGGGGSSSPWASRSGGGGGGNWGSSSGSSGGGNWGGSSGGYGGGGGSNYERGGGDGYGSGGGYRSGGGGGSGGYSGGGSSNGFGQSYQQGYGGGPVRGSSGGGGYGGGGGGGGGSYGGGSYGGGGSGRPGPYGSSGGVKISDERQAGRQIAGTDREE</sequence>
<dbReference type="PROSITE" id="PS01182">
    <property type="entry name" value="GLYCOSYL_HYDROL_F35"/>
    <property type="match status" value="1"/>
</dbReference>
<dbReference type="InterPro" id="IPR001944">
    <property type="entry name" value="Glycoside_Hdrlase_35"/>
</dbReference>
<feature type="compositionally biased region" description="Basic and acidic residues" evidence="19">
    <location>
        <begin position="1325"/>
        <end position="1340"/>
    </location>
</feature>
<keyword evidence="10" id="KW-0408">Iron</keyword>
<dbReference type="Pfam" id="PF10417">
    <property type="entry name" value="1-cysPrx_C"/>
    <property type="match status" value="1"/>
</dbReference>
<dbReference type="PROSITE" id="PS51352">
    <property type="entry name" value="THIOREDOXIN_2"/>
    <property type="match status" value="1"/>
</dbReference>
<dbReference type="Gene3D" id="3.30.70.330">
    <property type="match status" value="2"/>
</dbReference>
<comment type="similarity">
    <text evidence="2 18">Belongs to the glycosyl hydrolase 35 family.</text>
</comment>
<evidence type="ECO:0000256" key="2">
    <source>
        <dbReference type="ARBA" id="ARBA00009809"/>
    </source>
</evidence>
<feature type="domain" description="RRM" evidence="20">
    <location>
        <begin position="1247"/>
        <end position="1327"/>
    </location>
</feature>
<comment type="catalytic activity">
    <reaction evidence="17">
        <text>Hydrolysis of terminal non-reducing beta-D-galactose residues in beta-D-galactosides.</text>
        <dbReference type="EC" id="3.2.1.23"/>
    </reaction>
</comment>
<dbReference type="InterPro" id="IPR035979">
    <property type="entry name" value="RBD_domain_sf"/>
</dbReference>
<feature type="domain" description="Thioredoxin" evidence="21">
    <location>
        <begin position="275"/>
        <end position="433"/>
    </location>
</feature>
<dbReference type="Pfam" id="PF01301">
    <property type="entry name" value="Glyco_hydro_35"/>
    <property type="match status" value="1"/>
</dbReference>
<dbReference type="SUPFAM" id="SSF54928">
    <property type="entry name" value="RNA-binding domain, RBD"/>
    <property type="match status" value="1"/>
</dbReference>
<dbReference type="GO" id="GO:0005975">
    <property type="term" value="P:carbohydrate metabolic process"/>
    <property type="evidence" value="ECO:0007669"/>
    <property type="project" value="InterPro"/>
</dbReference>
<dbReference type="InterPro" id="IPR008979">
    <property type="entry name" value="Galactose-bd-like_sf"/>
</dbReference>
<dbReference type="GO" id="GO:0140824">
    <property type="term" value="F:thioredoxin-dependent peroxiredoxin activity"/>
    <property type="evidence" value="ECO:0007669"/>
    <property type="project" value="UniProtKB-EC"/>
</dbReference>
<evidence type="ECO:0000256" key="9">
    <source>
        <dbReference type="ARBA" id="ARBA00023002"/>
    </source>
</evidence>
<dbReference type="Proteomes" id="UP000678499">
    <property type="component" value="Unassembled WGS sequence"/>
</dbReference>
<keyword evidence="14 17" id="KW-0326">Glycosidase</keyword>
<dbReference type="Gene3D" id="3.40.50.150">
    <property type="entry name" value="Vaccinia Virus protein VP39"/>
    <property type="match status" value="1"/>
</dbReference>
<evidence type="ECO:0000256" key="3">
    <source>
        <dbReference type="ARBA" id="ARBA00022559"/>
    </source>
</evidence>
<dbReference type="InterPro" id="IPR017853">
    <property type="entry name" value="GH"/>
</dbReference>
<dbReference type="Pfam" id="PF00076">
    <property type="entry name" value="RRM_1"/>
    <property type="match status" value="2"/>
</dbReference>
<evidence type="ECO:0000256" key="13">
    <source>
        <dbReference type="ARBA" id="ARBA00023284"/>
    </source>
</evidence>
<dbReference type="OrthoDB" id="1657402at2759"/>